<dbReference type="EMBL" id="JARKIE010000614">
    <property type="protein sequence ID" value="KAJ7624197.1"/>
    <property type="molecule type" value="Genomic_DNA"/>
</dbReference>
<proteinExistence type="predicted"/>
<feature type="compositionally biased region" description="Polar residues" evidence="1">
    <location>
        <begin position="263"/>
        <end position="274"/>
    </location>
</feature>
<dbReference type="Proteomes" id="UP001221757">
    <property type="component" value="Unassembled WGS sequence"/>
</dbReference>
<accession>A0AAD7FHE8</accession>
<gene>
    <name evidence="2" type="ORF">B0H17DRAFT_1218917</name>
</gene>
<evidence type="ECO:0000256" key="1">
    <source>
        <dbReference type="SAM" id="MobiDB-lite"/>
    </source>
</evidence>
<protein>
    <submittedName>
        <fullName evidence="2">Uncharacterized protein</fullName>
    </submittedName>
</protein>
<comment type="caution">
    <text evidence="2">The sequence shown here is derived from an EMBL/GenBank/DDBJ whole genome shotgun (WGS) entry which is preliminary data.</text>
</comment>
<dbReference type="AlphaFoldDB" id="A0AAD7FHE8"/>
<organism evidence="2 3">
    <name type="scientific">Mycena rosella</name>
    <name type="common">Pink bonnet</name>
    <name type="synonym">Agaricus rosellus</name>
    <dbReference type="NCBI Taxonomy" id="1033263"/>
    <lineage>
        <taxon>Eukaryota</taxon>
        <taxon>Fungi</taxon>
        <taxon>Dikarya</taxon>
        <taxon>Basidiomycota</taxon>
        <taxon>Agaricomycotina</taxon>
        <taxon>Agaricomycetes</taxon>
        <taxon>Agaricomycetidae</taxon>
        <taxon>Agaricales</taxon>
        <taxon>Marasmiineae</taxon>
        <taxon>Mycenaceae</taxon>
        <taxon>Mycena</taxon>
    </lineage>
</organism>
<name>A0AAD7FHE8_MYCRO</name>
<feature type="region of interest" description="Disordered" evidence="1">
    <location>
        <begin position="204"/>
        <end position="274"/>
    </location>
</feature>
<evidence type="ECO:0000313" key="3">
    <source>
        <dbReference type="Proteomes" id="UP001221757"/>
    </source>
</evidence>
<reference evidence="2" key="1">
    <citation type="submission" date="2023-03" db="EMBL/GenBank/DDBJ databases">
        <title>Massive genome expansion in bonnet fungi (Mycena s.s.) driven by repeated elements and novel gene families across ecological guilds.</title>
        <authorList>
            <consortium name="Lawrence Berkeley National Laboratory"/>
            <person name="Harder C.B."/>
            <person name="Miyauchi S."/>
            <person name="Viragh M."/>
            <person name="Kuo A."/>
            <person name="Thoen E."/>
            <person name="Andreopoulos B."/>
            <person name="Lu D."/>
            <person name="Skrede I."/>
            <person name="Drula E."/>
            <person name="Henrissat B."/>
            <person name="Morin E."/>
            <person name="Kohler A."/>
            <person name="Barry K."/>
            <person name="LaButti K."/>
            <person name="Morin E."/>
            <person name="Salamov A."/>
            <person name="Lipzen A."/>
            <person name="Mereny Z."/>
            <person name="Hegedus B."/>
            <person name="Baldrian P."/>
            <person name="Stursova M."/>
            <person name="Weitz H."/>
            <person name="Taylor A."/>
            <person name="Grigoriev I.V."/>
            <person name="Nagy L.G."/>
            <person name="Martin F."/>
            <person name="Kauserud H."/>
        </authorList>
    </citation>
    <scope>NUCLEOTIDE SEQUENCE</scope>
    <source>
        <strain evidence="2">CBHHK067</strain>
    </source>
</reference>
<sequence length="274" mass="30393">MSSSASLIALAILENPRLIPKSKFIVFDAQIYLGSSEPAIITSLRYFNVNNLTFADVGCYTVVFQPARTSSTIEVYSQDLTPLDFHAFGDIVWIIPLGSPENFDMRHHAVVHVAGLPTNINKDDSTFEIHAAQYLSATKIADNIFPVRCLFPDTKRWEKYKPVPGKGKAVSIEGLLTGVERNEDHTVKYFIVNLEKVTFLSKPPVAPKAEESPTKMGTPARLKFTGFFGSQGEESKSEEPKPKKRKTTDDRAQEEAVEDKGEGTSSGRRASTRH</sequence>
<evidence type="ECO:0000313" key="2">
    <source>
        <dbReference type="EMBL" id="KAJ7624197.1"/>
    </source>
</evidence>
<feature type="compositionally biased region" description="Basic and acidic residues" evidence="1">
    <location>
        <begin position="233"/>
        <end position="262"/>
    </location>
</feature>
<keyword evidence="3" id="KW-1185">Reference proteome</keyword>